<dbReference type="EMBL" id="CAJNOO010002504">
    <property type="protein sequence ID" value="CAF1273885.1"/>
    <property type="molecule type" value="Genomic_DNA"/>
</dbReference>
<gene>
    <name evidence="2" type="ORF">RFH988_LOCUS28333</name>
</gene>
<proteinExistence type="predicted"/>
<comment type="caution">
    <text evidence="2">The sequence shown here is derived from an EMBL/GenBank/DDBJ whole genome shotgun (WGS) entry which is preliminary data.</text>
</comment>
<evidence type="ECO:0000313" key="2">
    <source>
        <dbReference type="EMBL" id="CAF1273885.1"/>
    </source>
</evidence>
<evidence type="ECO:0000256" key="1">
    <source>
        <dbReference type="SAM" id="MobiDB-lite"/>
    </source>
</evidence>
<protein>
    <submittedName>
        <fullName evidence="2">Uncharacterized protein</fullName>
    </submittedName>
</protein>
<evidence type="ECO:0000313" key="3">
    <source>
        <dbReference type="Proteomes" id="UP000663882"/>
    </source>
</evidence>
<name>A0A815BRG2_9BILA</name>
<dbReference type="AlphaFoldDB" id="A0A815BRG2"/>
<organism evidence="2 3">
    <name type="scientific">Rotaria sordida</name>
    <dbReference type="NCBI Taxonomy" id="392033"/>
    <lineage>
        <taxon>Eukaryota</taxon>
        <taxon>Metazoa</taxon>
        <taxon>Spiralia</taxon>
        <taxon>Gnathifera</taxon>
        <taxon>Rotifera</taxon>
        <taxon>Eurotatoria</taxon>
        <taxon>Bdelloidea</taxon>
        <taxon>Philodinida</taxon>
        <taxon>Philodinidae</taxon>
        <taxon>Rotaria</taxon>
    </lineage>
</organism>
<reference evidence="2" key="1">
    <citation type="submission" date="2021-02" db="EMBL/GenBank/DDBJ databases">
        <authorList>
            <person name="Nowell W R."/>
        </authorList>
    </citation>
    <scope>NUCLEOTIDE SEQUENCE</scope>
</reference>
<sequence length="173" mass="19590">MAGFDTSIPMYDTRTGRFTMYGRNYLRSFYAETPSPSDNQLNKMAEQIGCPKLKLQVNKIIFETFVAMILVFKSKFISMRQYDKTKVKNTTNSNDQPNSSQPLLPQSSPVQTPEISIPIQFLNNISTAQAIALRDKILSKPQHKLLINPKHVDEEIKPEEISTFTSVASKDGK</sequence>
<dbReference type="Proteomes" id="UP000663882">
    <property type="component" value="Unassembled WGS sequence"/>
</dbReference>
<feature type="region of interest" description="Disordered" evidence="1">
    <location>
        <begin position="88"/>
        <end position="110"/>
    </location>
</feature>
<accession>A0A815BRG2</accession>
<feature type="compositionally biased region" description="Low complexity" evidence="1">
    <location>
        <begin position="96"/>
        <end position="110"/>
    </location>
</feature>